<feature type="region of interest" description="Disordered" evidence="1">
    <location>
        <begin position="25"/>
        <end position="60"/>
    </location>
</feature>
<dbReference type="InterPro" id="IPR054816">
    <property type="entry name" value="Lipoprotein_mollicutes-type_CS"/>
</dbReference>
<keyword evidence="2" id="KW-0472">Membrane</keyword>
<protein>
    <submittedName>
        <fullName evidence="2">Hypothetical lipoprotein transmembrane</fullName>
    </submittedName>
</protein>
<feature type="compositionally biased region" description="Low complexity" evidence="1">
    <location>
        <begin position="44"/>
        <end position="54"/>
    </location>
</feature>
<dbReference type="NCBIfam" id="NF038029">
    <property type="entry name" value="LP_plasma"/>
    <property type="match status" value="1"/>
</dbReference>
<evidence type="ECO:0000313" key="2">
    <source>
        <dbReference type="EMBL" id="CAK98991.1"/>
    </source>
</evidence>
<dbReference type="EMBL" id="AM285307">
    <property type="protein sequence ID" value="CAK98991.1"/>
    <property type="molecule type" value="Genomic_DNA"/>
</dbReference>
<keyword evidence="2" id="KW-0449">Lipoprotein</keyword>
<sequence length="154" mass="17686">MKKWLSIIGAIGLTATSTTTLISCKKENNNKNGGGDNKPEPSYNPQQPNTQQPPKDSNWKLITDYNSFENNVDNKYYFVEWKNTSNEWKIGKFKHDTSGVKKIGEVIYVHSIKYYAKNNNLKGLYRWDGVGEPQIPTINPNTGEITDWKEQKRN</sequence>
<reference evidence="2" key="1">
    <citation type="journal article" date="2010" name="Appl. Environ. Microbiol.">
        <title>Partial chromosome sequence of Spiroplasma citri reveals extensive viral invasion and important gene decay.</title>
        <authorList>
            <person name="Carle P."/>
            <person name="Saillard C."/>
            <person name="Carrere N."/>
            <person name="Carrere S."/>
            <person name="Duret S."/>
            <person name="Eveillard S."/>
            <person name="Gaurivaud P."/>
            <person name="Gourgues G."/>
            <person name="Gouzy J."/>
            <person name="Salar P."/>
            <person name="Verdin E."/>
            <person name="Breton M."/>
            <person name="Blanchard A."/>
            <person name="Laigret F."/>
            <person name="Bove J.M."/>
            <person name="Renaudin J."/>
            <person name="Foissac X."/>
        </authorList>
    </citation>
    <scope>NUCLEOTIDE SEQUENCE</scope>
    <source>
        <strain evidence="2">GII3-3X</strain>
    </source>
</reference>
<dbReference type="AlphaFoldDB" id="Q14ND8"/>
<name>Q14ND8_SPICI</name>
<dbReference type="RefSeq" id="WP_277944912.1">
    <property type="nucleotide sequence ID" value="NZ_CP096807.1"/>
</dbReference>
<accession>Q14ND8</accession>
<dbReference type="Pfam" id="PF12461">
    <property type="entry name" value="DUF3688"/>
    <property type="match status" value="1"/>
</dbReference>
<keyword evidence="2" id="KW-0812">Transmembrane</keyword>
<dbReference type="PROSITE" id="PS51257">
    <property type="entry name" value="PROKAR_LIPOPROTEIN"/>
    <property type="match status" value="1"/>
</dbReference>
<organism evidence="2">
    <name type="scientific">Spiroplasma citri</name>
    <dbReference type="NCBI Taxonomy" id="2133"/>
    <lineage>
        <taxon>Bacteria</taxon>
        <taxon>Bacillati</taxon>
        <taxon>Mycoplasmatota</taxon>
        <taxon>Mollicutes</taxon>
        <taxon>Entomoplasmatales</taxon>
        <taxon>Spiroplasmataceae</taxon>
        <taxon>Spiroplasma</taxon>
    </lineage>
</organism>
<evidence type="ECO:0000256" key="1">
    <source>
        <dbReference type="SAM" id="MobiDB-lite"/>
    </source>
</evidence>
<proteinExistence type="predicted"/>
<dbReference type="InterPro" id="IPR022160">
    <property type="entry name" value="Phage_1-C74_Orf1"/>
</dbReference>
<gene>
    <name evidence="2" type="ORF">SPICI06_025</name>
</gene>